<dbReference type="Proteomes" id="UP000269721">
    <property type="component" value="Unassembled WGS sequence"/>
</dbReference>
<name>A0A4P9WR60_9FUNG</name>
<protein>
    <submittedName>
        <fullName evidence="2">Uncharacterized protein</fullName>
    </submittedName>
</protein>
<evidence type="ECO:0000313" key="2">
    <source>
        <dbReference type="EMBL" id="RKO94703.1"/>
    </source>
</evidence>
<gene>
    <name evidence="2" type="ORF">BDK51DRAFT_33073</name>
</gene>
<accession>A0A4P9WR60</accession>
<feature type="compositionally biased region" description="Basic and acidic residues" evidence="1">
    <location>
        <begin position="31"/>
        <end position="41"/>
    </location>
</feature>
<proteinExistence type="predicted"/>
<sequence>MNIKIKIENEGETQELVGRPKKRIAEVMSEAVKKESEEPVAKRRWCRPPRSTKGWGAKGGCAKKKVKNPAGSRNKVKHPAGSDAILLVSPTAAALSSSFKTPATSTPAAMSPPTIPNPPVQAAPWTGSEHGAAGKVSLSTSNYVAGVHSESAVENPVRKIARDLNQGHMLHLITDNIFLPDETNMYLPKVLGYAEETYVLWKTEKERKAEETRKEEELQKKNMAIFMSKLRSERE</sequence>
<evidence type="ECO:0000256" key="1">
    <source>
        <dbReference type="SAM" id="MobiDB-lite"/>
    </source>
</evidence>
<keyword evidence="3" id="KW-1185">Reference proteome</keyword>
<organism evidence="2 3">
    <name type="scientific">Blyttiomyces helicus</name>
    <dbReference type="NCBI Taxonomy" id="388810"/>
    <lineage>
        <taxon>Eukaryota</taxon>
        <taxon>Fungi</taxon>
        <taxon>Fungi incertae sedis</taxon>
        <taxon>Chytridiomycota</taxon>
        <taxon>Chytridiomycota incertae sedis</taxon>
        <taxon>Chytridiomycetes</taxon>
        <taxon>Chytridiomycetes incertae sedis</taxon>
        <taxon>Blyttiomyces</taxon>
    </lineage>
</organism>
<dbReference type="EMBL" id="KZ993837">
    <property type="protein sequence ID" value="RKO94703.1"/>
    <property type="molecule type" value="Genomic_DNA"/>
</dbReference>
<reference evidence="3" key="1">
    <citation type="journal article" date="2018" name="Nat. Microbiol.">
        <title>Leveraging single-cell genomics to expand the fungal tree of life.</title>
        <authorList>
            <person name="Ahrendt S.R."/>
            <person name="Quandt C.A."/>
            <person name="Ciobanu D."/>
            <person name="Clum A."/>
            <person name="Salamov A."/>
            <person name="Andreopoulos B."/>
            <person name="Cheng J.F."/>
            <person name="Woyke T."/>
            <person name="Pelin A."/>
            <person name="Henrissat B."/>
            <person name="Reynolds N.K."/>
            <person name="Benny G.L."/>
            <person name="Smith M.E."/>
            <person name="James T.Y."/>
            <person name="Grigoriev I.V."/>
        </authorList>
    </citation>
    <scope>NUCLEOTIDE SEQUENCE [LARGE SCALE GENOMIC DNA]</scope>
</reference>
<evidence type="ECO:0000313" key="3">
    <source>
        <dbReference type="Proteomes" id="UP000269721"/>
    </source>
</evidence>
<dbReference type="AlphaFoldDB" id="A0A4P9WR60"/>
<feature type="region of interest" description="Disordered" evidence="1">
    <location>
        <begin position="31"/>
        <end position="78"/>
    </location>
</feature>